<feature type="domain" description="Glycosyltransferase subfamily 4-like N-terminal" evidence="2">
    <location>
        <begin position="19"/>
        <end position="177"/>
    </location>
</feature>
<organism evidence="3 4">
    <name type="scientific">Autumnicola patrickiae</name>
    <dbReference type="NCBI Taxonomy" id="3075591"/>
    <lineage>
        <taxon>Bacteria</taxon>
        <taxon>Pseudomonadati</taxon>
        <taxon>Bacteroidota</taxon>
        <taxon>Flavobacteriia</taxon>
        <taxon>Flavobacteriales</taxon>
        <taxon>Flavobacteriaceae</taxon>
        <taxon>Autumnicola</taxon>
    </lineage>
</organism>
<dbReference type="PANTHER" id="PTHR46401">
    <property type="entry name" value="GLYCOSYLTRANSFERASE WBBK-RELATED"/>
    <property type="match status" value="1"/>
</dbReference>
<protein>
    <submittedName>
        <fullName evidence="3">Glycosyltransferase family 1 protein</fullName>
    </submittedName>
</protein>
<dbReference type="CDD" id="cd03809">
    <property type="entry name" value="GT4_MtfB-like"/>
    <property type="match status" value="1"/>
</dbReference>
<dbReference type="Gene3D" id="3.40.50.2000">
    <property type="entry name" value="Glycogen Phosphorylase B"/>
    <property type="match status" value="2"/>
</dbReference>
<dbReference type="Pfam" id="PF13692">
    <property type="entry name" value="Glyco_trans_1_4"/>
    <property type="match status" value="1"/>
</dbReference>
<gene>
    <name evidence="3" type="ORF">RM549_03495</name>
</gene>
<evidence type="ECO:0000256" key="1">
    <source>
        <dbReference type="ARBA" id="ARBA00022679"/>
    </source>
</evidence>
<name>A0ABU3DYN9_9FLAO</name>
<accession>A0ABU3DYN9</accession>
<evidence type="ECO:0000313" key="4">
    <source>
        <dbReference type="Proteomes" id="UP001261624"/>
    </source>
</evidence>
<dbReference type="EMBL" id="JAVRHM010000002">
    <property type="protein sequence ID" value="MDT0688831.1"/>
    <property type="molecule type" value="Genomic_DNA"/>
</dbReference>
<dbReference type="InterPro" id="IPR028098">
    <property type="entry name" value="Glyco_trans_4-like_N"/>
</dbReference>
<dbReference type="Proteomes" id="UP001261624">
    <property type="component" value="Unassembled WGS sequence"/>
</dbReference>
<sequence>MHIIFFTHPDFLNHQSMPRFTRMLARGMKERGHKIEIWAPKPTAFNLPFPASLKKWLGYVDQYVFFPMEVRGRLKKIKQKTLFVFTDQALGPWIPLVRDRPHIIHCHDFLAQFSAVKQNSENPTGWSGKQYQKMIYRGYTKGKNFISVSRKTKRDLHYFLPANPEISKVVYNGLNRDFSPGEAQMMRQFLQEYFRLELSSGYILHVGGNQWYKNRSGVIEIYNSWRHKYNQSIPLLLIGQSPDKNLEQKHVDSPYKNDIHFLTKVPDEVVKTAYSGATVFLFPSLAEGFGWPIAEAMASGCPVITTDEAPMTEVAGEAGFLISRQPKNSVNIENWANDSAEVLNTVINLTQQKREEYIGKGIVNARRFDQDKALDEIERIYGMVLSKTKN</sequence>
<evidence type="ECO:0000259" key="2">
    <source>
        <dbReference type="Pfam" id="PF13439"/>
    </source>
</evidence>
<dbReference type="Pfam" id="PF13439">
    <property type="entry name" value="Glyco_transf_4"/>
    <property type="match status" value="1"/>
</dbReference>
<dbReference type="PANTHER" id="PTHR46401:SF2">
    <property type="entry name" value="GLYCOSYLTRANSFERASE WBBK-RELATED"/>
    <property type="match status" value="1"/>
</dbReference>
<dbReference type="SUPFAM" id="SSF53756">
    <property type="entry name" value="UDP-Glycosyltransferase/glycogen phosphorylase"/>
    <property type="match status" value="1"/>
</dbReference>
<reference evidence="3 4" key="1">
    <citation type="submission" date="2023-09" db="EMBL/GenBank/DDBJ databases">
        <authorList>
            <person name="Rey-Velasco X."/>
        </authorList>
    </citation>
    <scope>NUCLEOTIDE SEQUENCE [LARGE SCALE GENOMIC DNA]</scope>
    <source>
        <strain evidence="3 4">F188</strain>
    </source>
</reference>
<keyword evidence="1" id="KW-0808">Transferase</keyword>
<proteinExistence type="predicted"/>
<evidence type="ECO:0000313" key="3">
    <source>
        <dbReference type="EMBL" id="MDT0688831.1"/>
    </source>
</evidence>
<comment type="caution">
    <text evidence="3">The sequence shown here is derived from an EMBL/GenBank/DDBJ whole genome shotgun (WGS) entry which is preliminary data.</text>
</comment>
<keyword evidence="4" id="KW-1185">Reference proteome</keyword>
<dbReference type="RefSeq" id="WP_311681310.1">
    <property type="nucleotide sequence ID" value="NZ_JAVRHM010000002.1"/>
</dbReference>